<comment type="caution">
    <text evidence="2">The sequence shown here is derived from an EMBL/GenBank/DDBJ whole genome shotgun (WGS) entry which is preliminary data.</text>
</comment>
<reference evidence="2" key="1">
    <citation type="submission" date="2022-12" db="EMBL/GenBank/DDBJ databases">
        <title>Chromosome-Level Genome Assembly of Japanese Cedar (Cryptomeriajaponica D. Don).</title>
        <authorList>
            <person name="Fujino T."/>
            <person name="Yamaguchi K."/>
            <person name="Yokoyama T."/>
            <person name="Hamanaka T."/>
            <person name="Harazono Y."/>
            <person name="Kamada H."/>
            <person name="Kobayashi W."/>
            <person name="Ujino-Ihara T."/>
            <person name="Uchiyama K."/>
            <person name="Matsumoto A."/>
            <person name="Izuno A."/>
            <person name="Tsumura Y."/>
            <person name="Toyoda A."/>
            <person name="Shigenobu S."/>
            <person name="Moriguchi Y."/>
            <person name="Ueno S."/>
            <person name="Kasahara M."/>
        </authorList>
    </citation>
    <scope>NUCLEOTIDE SEQUENCE</scope>
</reference>
<evidence type="ECO:0000313" key="2">
    <source>
        <dbReference type="EMBL" id="GLJ59225.1"/>
    </source>
</evidence>
<evidence type="ECO:0000256" key="1">
    <source>
        <dbReference type="SAM" id="MobiDB-lite"/>
    </source>
</evidence>
<evidence type="ECO:0000313" key="3">
    <source>
        <dbReference type="Proteomes" id="UP001234787"/>
    </source>
</evidence>
<dbReference type="AlphaFoldDB" id="A0AAD3NNX1"/>
<protein>
    <submittedName>
        <fullName evidence="2">Uncharacterized protein</fullName>
    </submittedName>
</protein>
<gene>
    <name evidence="2" type="ORF">SUGI_1497940</name>
</gene>
<sequence length="73" mass="7775">MFIDGEPWATHAANCGVKESTRLLRTSLMRAMVAGRSSYGDICRTDTGLHPHSGTGLNSKQSSSAPTAHALLF</sequence>
<feature type="compositionally biased region" description="Polar residues" evidence="1">
    <location>
        <begin position="55"/>
        <end position="66"/>
    </location>
</feature>
<organism evidence="2 3">
    <name type="scientific">Cryptomeria japonica</name>
    <name type="common">Japanese cedar</name>
    <name type="synonym">Cupressus japonica</name>
    <dbReference type="NCBI Taxonomy" id="3369"/>
    <lineage>
        <taxon>Eukaryota</taxon>
        <taxon>Viridiplantae</taxon>
        <taxon>Streptophyta</taxon>
        <taxon>Embryophyta</taxon>
        <taxon>Tracheophyta</taxon>
        <taxon>Spermatophyta</taxon>
        <taxon>Pinopsida</taxon>
        <taxon>Pinidae</taxon>
        <taxon>Conifers II</taxon>
        <taxon>Cupressales</taxon>
        <taxon>Cupressaceae</taxon>
        <taxon>Cryptomeria</taxon>
    </lineage>
</organism>
<accession>A0AAD3NNX1</accession>
<feature type="region of interest" description="Disordered" evidence="1">
    <location>
        <begin position="50"/>
        <end position="73"/>
    </location>
</feature>
<name>A0AAD3NNX1_CRYJA</name>
<proteinExistence type="predicted"/>
<dbReference type="EMBL" id="BSEH01000759">
    <property type="protein sequence ID" value="GLJ59225.1"/>
    <property type="molecule type" value="Genomic_DNA"/>
</dbReference>
<dbReference type="Proteomes" id="UP001234787">
    <property type="component" value="Unassembled WGS sequence"/>
</dbReference>
<keyword evidence="3" id="KW-1185">Reference proteome</keyword>